<dbReference type="Proteomes" id="UP001152797">
    <property type="component" value="Unassembled WGS sequence"/>
</dbReference>
<dbReference type="PROSITE" id="PS50211">
    <property type="entry name" value="DENN"/>
    <property type="match status" value="1"/>
</dbReference>
<reference evidence="3 4" key="2">
    <citation type="submission" date="2024-05" db="EMBL/GenBank/DDBJ databases">
        <authorList>
            <person name="Chen Y."/>
            <person name="Shah S."/>
            <person name="Dougan E. K."/>
            <person name="Thang M."/>
            <person name="Chan C."/>
        </authorList>
    </citation>
    <scope>NUCLEOTIDE SEQUENCE [LARGE SCALE GENOMIC DNA]</scope>
</reference>
<dbReference type="Pfam" id="PF03456">
    <property type="entry name" value="uDENN"/>
    <property type="match status" value="1"/>
</dbReference>
<keyword evidence="4" id="KW-1185">Reference proteome</keyword>
<dbReference type="Gene3D" id="3.30.450.200">
    <property type="match status" value="1"/>
</dbReference>
<sequence length="186" mass="20099">MDGAHPENAIRYFAVIGAEAKANDADSADPLPVSVLQRYPLEDHSDCRFPPALASFCFPRGGAQLLSQEEEVSDALHGFVLTNEAGERVFGAALHIWCPHGSGCWMQKALAVVSTQPLWGAFRAFLCSLRASSCPERFIVNFVAEMPLPPPGFVVTVALPGFPELAIHRPAPNQLPLLDLPVKLEA</sequence>
<protein>
    <submittedName>
        <fullName evidence="3">C-myc promoter-binding protein (DENN domain-containing protein 4A)</fullName>
    </submittedName>
</protein>
<comment type="caution">
    <text evidence="2">The sequence shown here is derived from an EMBL/GenBank/DDBJ whole genome shotgun (WGS) entry which is preliminary data.</text>
</comment>
<evidence type="ECO:0000313" key="3">
    <source>
        <dbReference type="EMBL" id="CAL4791442.1"/>
    </source>
</evidence>
<proteinExistence type="predicted"/>
<evidence type="ECO:0000259" key="1">
    <source>
        <dbReference type="PROSITE" id="PS50211"/>
    </source>
</evidence>
<evidence type="ECO:0000313" key="4">
    <source>
        <dbReference type="Proteomes" id="UP001152797"/>
    </source>
</evidence>
<gene>
    <name evidence="2" type="ORF">C1SCF055_LOCUS29945</name>
</gene>
<feature type="domain" description="UDENN" evidence="1">
    <location>
        <begin position="11"/>
        <end position="186"/>
    </location>
</feature>
<dbReference type="InterPro" id="IPR051696">
    <property type="entry name" value="DENN_Domain_GEFs"/>
</dbReference>
<evidence type="ECO:0000313" key="2">
    <source>
        <dbReference type="EMBL" id="CAI4004130.1"/>
    </source>
</evidence>
<dbReference type="EMBL" id="CAMXCT030003369">
    <property type="protein sequence ID" value="CAL4791442.1"/>
    <property type="molecule type" value="Genomic_DNA"/>
</dbReference>
<dbReference type="PANTHER" id="PTHR12296:SF21">
    <property type="entry name" value="DENN DOMAIN-CONTAINING PROTEIN 3"/>
    <property type="match status" value="1"/>
</dbReference>
<accession>A0A9P1D6G5</accession>
<dbReference type="EMBL" id="CAMXCT010003369">
    <property type="protein sequence ID" value="CAI4004130.1"/>
    <property type="molecule type" value="Genomic_DNA"/>
</dbReference>
<dbReference type="EMBL" id="CAMXCT020003369">
    <property type="protein sequence ID" value="CAL1157505.1"/>
    <property type="molecule type" value="Genomic_DNA"/>
</dbReference>
<reference evidence="2" key="1">
    <citation type="submission" date="2022-10" db="EMBL/GenBank/DDBJ databases">
        <authorList>
            <person name="Chen Y."/>
            <person name="Dougan E. K."/>
            <person name="Chan C."/>
            <person name="Rhodes N."/>
            <person name="Thang M."/>
        </authorList>
    </citation>
    <scope>NUCLEOTIDE SEQUENCE</scope>
</reference>
<dbReference type="SMART" id="SM00800">
    <property type="entry name" value="uDENN"/>
    <property type="match status" value="1"/>
</dbReference>
<dbReference type="OrthoDB" id="6019893at2759"/>
<dbReference type="InterPro" id="IPR037516">
    <property type="entry name" value="Tripartite_DENN"/>
</dbReference>
<dbReference type="InterPro" id="IPR005113">
    <property type="entry name" value="uDENN_dom"/>
</dbReference>
<dbReference type="AlphaFoldDB" id="A0A9P1D6G5"/>
<name>A0A9P1D6G5_9DINO</name>
<dbReference type="PANTHER" id="PTHR12296">
    <property type="entry name" value="DENN DOMAIN-CONTAINING PROTEIN 4"/>
    <property type="match status" value="1"/>
</dbReference>
<organism evidence="2">
    <name type="scientific">Cladocopium goreaui</name>
    <dbReference type="NCBI Taxonomy" id="2562237"/>
    <lineage>
        <taxon>Eukaryota</taxon>
        <taxon>Sar</taxon>
        <taxon>Alveolata</taxon>
        <taxon>Dinophyceae</taxon>
        <taxon>Suessiales</taxon>
        <taxon>Symbiodiniaceae</taxon>
        <taxon>Cladocopium</taxon>
    </lineage>
</organism>
<dbReference type="GO" id="GO:0032483">
    <property type="term" value="P:regulation of Rab protein signal transduction"/>
    <property type="evidence" value="ECO:0007669"/>
    <property type="project" value="TreeGrafter"/>
</dbReference>
<dbReference type="GO" id="GO:0031410">
    <property type="term" value="C:cytoplasmic vesicle"/>
    <property type="evidence" value="ECO:0007669"/>
    <property type="project" value="TreeGrafter"/>
</dbReference>